<evidence type="ECO:0000259" key="3">
    <source>
        <dbReference type="PROSITE" id="PS50209"/>
    </source>
</evidence>
<dbReference type="SUPFAM" id="SSF52129">
    <property type="entry name" value="Caspase-like"/>
    <property type="match status" value="1"/>
</dbReference>
<accession>A0ABN9DZ03</accession>
<dbReference type="InterPro" id="IPR015917">
    <property type="entry name" value="Pept_C14A"/>
</dbReference>
<evidence type="ECO:0000313" key="5">
    <source>
        <dbReference type="Proteomes" id="UP001162483"/>
    </source>
</evidence>
<dbReference type="InterPro" id="IPR011029">
    <property type="entry name" value="DEATH-like_dom_sf"/>
</dbReference>
<dbReference type="InterPro" id="IPR016129">
    <property type="entry name" value="Caspase_his_AS"/>
</dbReference>
<dbReference type="InterPro" id="IPR011600">
    <property type="entry name" value="Pept_C14_caspase"/>
</dbReference>
<dbReference type="InterPro" id="IPR001309">
    <property type="entry name" value="Pept_C14_p20"/>
</dbReference>
<keyword evidence="5" id="KW-1185">Reference proteome</keyword>
<evidence type="ECO:0008006" key="6">
    <source>
        <dbReference type="Google" id="ProtNLM"/>
    </source>
</evidence>
<protein>
    <recommendedName>
        <fullName evidence="6">Caspase-9</fullName>
    </recommendedName>
</protein>
<comment type="similarity">
    <text evidence="1">Belongs to the peptidase C14A family.</text>
</comment>
<evidence type="ECO:0000259" key="2">
    <source>
        <dbReference type="PROSITE" id="PS50208"/>
    </source>
</evidence>
<evidence type="ECO:0000313" key="4">
    <source>
        <dbReference type="EMBL" id="CAI9576651.1"/>
    </source>
</evidence>
<feature type="domain" description="CARD" evidence="3">
    <location>
        <begin position="1"/>
        <end position="52"/>
    </location>
</feature>
<dbReference type="Gene3D" id="1.10.533.10">
    <property type="entry name" value="Death Domain, Fas"/>
    <property type="match status" value="1"/>
</dbReference>
<name>A0ABN9DZ03_9NEOB</name>
<dbReference type="PROSITE" id="PS01121">
    <property type="entry name" value="CASPASE_HIS"/>
    <property type="match status" value="1"/>
</dbReference>
<dbReference type="InterPro" id="IPR002398">
    <property type="entry name" value="Pept_C14"/>
</dbReference>
<reference evidence="4" key="1">
    <citation type="submission" date="2023-05" db="EMBL/GenBank/DDBJ databases">
        <authorList>
            <person name="Stuckert A."/>
        </authorList>
    </citation>
    <scope>NUCLEOTIDE SEQUENCE</scope>
</reference>
<dbReference type="EMBL" id="CATNWA010014850">
    <property type="protein sequence ID" value="CAI9576651.1"/>
    <property type="molecule type" value="Genomic_DNA"/>
</dbReference>
<sequence length="206" mass="23329">MIEEIQRAGTRRDQARQLLVELETRGSQAFVLFVVCLKETGQHSLADALQGRRWRPCGKTSACITKTSACDANTNLSSSCGETHEPPSNPVVKTKLLDIEKDYPLNFDPCGYCLIINNMEFAESTGLSYRAGSDIDRQKMEMRMRLYHFEVSVKTNLKGMEIHEELQRLASRDHSKRDCCLVIILSHGCETRHKRGFRAGFTEQTA</sequence>
<dbReference type="PROSITE" id="PS50209">
    <property type="entry name" value="CARD"/>
    <property type="match status" value="1"/>
</dbReference>
<dbReference type="PROSITE" id="PS50208">
    <property type="entry name" value="CASPASE_P20"/>
    <property type="match status" value="1"/>
</dbReference>
<dbReference type="InterPro" id="IPR001315">
    <property type="entry name" value="CARD"/>
</dbReference>
<dbReference type="SUPFAM" id="SSF47986">
    <property type="entry name" value="DEATH domain"/>
    <property type="match status" value="1"/>
</dbReference>
<dbReference type="Pfam" id="PF00656">
    <property type="entry name" value="Peptidase_C14"/>
    <property type="match status" value="1"/>
</dbReference>
<dbReference type="PANTHER" id="PTHR10454">
    <property type="entry name" value="CASPASE"/>
    <property type="match status" value="1"/>
</dbReference>
<dbReference type="Proteomes" id="UP001162483">
    <property type="component" value="Unassembled WGS sequence"/>
</dbReference>
<evidence type="ECO:0000256" key="1">
    <source>
        <dbReference type="ARBA" id="ARBA00010134"/>
    </source>
</evidence>
<dbReference type="PANTHER" id="PTHR10454:SF157">
    <property type="entry name" value="CASPASE-9"/>
    <property type="match status" value="1"/>
</dbReference>
<dbReference type="PRINTS" id="PR00376">
    <property type="entry name" value="IL1BCENZYME"/>
</dbReference>
<comment type="caution">
    <text evidence="4">The sequence shown here is derived from an EMBL/GenBank/DDBJ whole genome shotgun (WGS) entry which is preliminary data.</text>
</comment>
<dbReference type="Gene3D" id="3.40.50.1460">
    <property type="match status" value="1"/>
</dbReference>
<gene>
    <name evidence="4" type="ORF">SPARVUS_LOCUS8561612</name>
</gene>
<feature type="domain" description="Caspase family p20" evidence="2">
    <location>
        <begin position="109"/>
        <end position="190"/>
    </location>
</feature>
<proteinExistence type="inferred from homology"/>
<dbReference type="Pfam" id="PF00619">
    <property type="entry name" value="CARD"/>
    <property type="match status" value="1"/>
</dbReference>
<organism evidence="4 5">
    <name type="scientific">Staurois parvus</name>
    <dbReference type="NCBI Taxonomy" id="386267"/>
    <lineage>
        <taxon>Eukaryota</taxon>
        <taxon>Metazoa</taxon>
        <taxon>Chordata</taxon>
        <taxon>Craniata</taxon>
        <taxon>Vertebrata</taxon>
        <taxon>Euteleostomi</taxon>
        <taxon>Amphibia</taxon>
        <taxon>Batrachia</taxon>
        <taxon>Anura</taxon>
        <taxon>Neobatrachia</taxon>
        <taxon>Ranoidea</taxon>
        <taxon>Ranidae</taxon>
        <taxon>Staurois</taxon>
    </lineage>
</organism>
<dbReference type="InterPro" id="IPR029030">
    <property type="entry name" value="Caspase-like_dom_sf"/>
</dbReference>